<dbReference type="Proteomes" id="UP000245680">
    <property type="component" value="Unassembled WGS sequence"/>
</dbReference>
<protein>
    <submittedName>
        <fullName evidence="1">DNA repair protein MmcB-related protein</fullName>
    </submittedName>
</protein>
<organism evidence="1 2">
    <name type="scientific">Meridianimarinicoccus roseus</name>
    <dbReference type="NCBI Taxonomy" id="2072018"/>
    <lineage>
        <taxon>Bacteria</taxon>
        <taxon>Pseudomonadati</taxon>
        <taxon>Pseudomonadota</taxon>
        <taxon>Alphaproteobacteria</taxon>
        <taxon>Rhodobacterales</taxon>
        <taxon>Paracoccaceae</taxon>
        <taxon>Meridianimarinicoccus</taxon>
    </lineage>
</organism>
<name>A0A2V2LID8_9RHOB</name>
<sequence length="159" mass="17125">MNLARPHDAAAAAADPLAPGALLARGVARHLRGHDFMSVPEFTLPTGLRVDLMALGPKGELWVVECKSSRADYMADAKWQGYLDWGDRFFWAVDAAFPADLLPEGTGLILADGYDAEILRMPDATPVAAARRKALTLRLARMAAARHHALRDPGVISGV</sequence>
<dbReference type="InterPro" id="IPR009394">
    <property type="entry name" value="MmcB-like"/>
</dbReference>
<dbReference type="SUPFAM" id="SSF52980">
    <property type="entry name" value="Restriction endonuclease-like"/>
    <property type="match status" value="1"/>
</dbReference>
<gene>
    <name evidence="1" type="ORF">DKT77_00290</name>
</gene>
<dbReference type="AlphaFoldDB" id="A0A2V2LID8"/>
<evidence type="ECO:0000313" key="2">
    <source>
        <dbReference type="Proteomes" id="UP000245680"/>
    </source>
</evidence>
<dbReference type="Pfam" id="PF06319">
    <property type="entry name" value="MmcB-like"/>
    <property type="match status" value="1"/>
</dbReference>
<dbReference type="OrthoDB" id="5194526at2"/>
<evidence type="ECO:0000313" key="1">
    <source>
        <dbReference type="EMBL" id="PWR04682.1"/>
    </source>
</evidence>
<keyword evidence="2" id="KW-1185">Reference proteome</keyword>
<dbReference type="EMBL" id="QGKU01000002">
    <property type="protein sequence ID" value="PWR04682.1"/>
    <property type="molecule type" value="Genomic_DNA"/>
</dbReference>
<dbReference type="InterPro" id="IPR011335">
    <property type="entry name" value="Restrct_endonuc-II-like"/>
</dbReference>
<comment type="caution">
    <text evidence="1">The sequence shown here is derived from an EMBL/GenBank/DDBJ whole genome shotgun (WGS) entry which is preliminary data.</text>
</comment>
<proteinExistence type="predicted"/>
<dbReference type="RefSeq" id="WP_109809741.1">
    <property type="nucleotide sequence ID" value="NZ_QGKU01000002.1"/>
</dbReference>
<accession>A0A2V2LID8</accession>
<reference evidence="1 2" key="1">
    <citation type="submission" date="2018-05" db="EMBL/GenBank/DDBJ databases">
        <title>Rhodobacteraceae gen. nov., sp. nov. isolated from sea water.</title>
        <authorList>
            <person name="Ren Y."/>
        </authorList>
    </citation>
    <scope>NUCLEOTIDE SEQUENCE [LARGE SCALE GENOMIC DNA]</scope>
    <source>
        <strain evidence="1 2">TG-679</strain>
    </source>
</reference>